<evidence type="ECO:0000256" key="2">
    <source>
        <dbReference type="SAM" id="Phobius"/>
    </source>
</evidence>
<proteinExistence type="predicted"/>
<feature type="domain" description="Apple" evidence="3">
    <location>
        <begin position="714"/>
        <end position="786"/>
    </location>
</feature>
<dbReference type="AlphaFoldDB" id="T1K0A4"/>
<evidence type="ECO:0000259" key="3">
    <source>
        <dbReference type="PROSITE" id="PS50948"/>
    </source>
</evidence>
<organism evidence="4 5">
    <name type="scientific">Tetranychus urticae</name>
    <name type="common">Two-spotted spider mite</name>
    <dbReference type="NCBI Taxonomy" id="32264"/>
    <lineage>
        <taxon>Eukaryota</taxon>
        <taxon>Metazoa</taxon>
        <taxon>Ecdysozoa</taxon>
        <taxon>Arthropoda</taxon>
        <taxon>Chelicerata</taxon>
        <taxon>Arachnida</taxon>
        <taxon>Acari</taxon>
        <taxon>Acariformes</taxon>
        <taxon>Trombidiformes</taxon>
        <taxon>Prostigmata</taxon>
        <taxon>Eleutherengona</taxon>
        <taxon>Raphignathae</taxon>
        <taxon>Tetranychoidea</taxon>
        <taxon>Tetranychidae</taxon>
        <taxon>Tetranychus</taxon>
    </lineage>
</organism>
<keyword evidence="2" id="KW-0812">Transmembrane</keyword>
<dbReference type="Gene3D" id="3.50.4.10">
    <property type="entry name" value="Hepatocyte Growth Factor"/>
    <property type="match status" value="1"/>
</dbReference>
<dbReference type="PROSITE" id="PS50948">
    <property type="entry name" value="PAN"/>
    <property type="match status" value="1"/>
</dbReference>
<feature type="compositionally biased region" description="Polar residues" evidence="1">
    <location>
        <begin position="942"/>
        <end position="954"/>
    </location>
</feature>
<feature type="transmembrane region" description="Helical" evidence="2">
    <location>
        <begin position="889"/>
        <end position="912"/>
    </location>
</feature>
<dbReference type="InterPro" id="IPR003609">
    <property type="entry name" value="Pan_app"/>
</dbReference>
<dbReference type="SUPFAM" id="SSF57414">
    <property type="entry name" value="Hairpin loop containing domain-like"/>
    <property type="match status" value="1"/>
</dbReference>
<dbReference type="Proteomes" id="UP000015104">
    <property type="component" value="Unassembled WGS sequence"/>
</dbReference>
<evidence type="ECO:0000256" key="1">
    <source>
        <dbReference type="SAM" id="MobiDB-lite"/>
    </source>
</evidence>
<name>T1K0A4_TETUR</name>
<dbReference type="EMBL" id="CAEY01001135">
    <property type="status" value="NOT_ANNOTATED_CDS"/>
    <property type="molecule type" value="Genomic_DNA"/>
</dbReference>
<protein>
    <recommendedName>
        <fullName evidence="3">Apple domain-containing protein</fullName>
    </recommendedName>
</protein>
<keyword evidence="2" id="KW-1133">Transmembrane helix</keyword>
<keyword evidence="2" id="KW-0472">Membrane</keyword>
<dbReference type="EnsemblMetazoa" id="tetur03g07010.1">
    <property type="protein sequence ID" value="tetur03g07010.1"/>
    <property type="gene ID" value="tetur03g07010"/>
</dbReference>
<feature type="region of interest" description="Disordered" evidence="1">
    <location>
        <begin position="942"/>
        <end position="962"/>
    </location>
</feature>
<dbReference type="HOGENOM" id="CLU_011464_0_0_1"/>
<reference evidence="5" key="1">
    <citation type="submission" date="2011-08" db="EMBL/GenBank/DDBJ databases">
        <authorList>
            <person name="Rombauts S."/>
        </authorList>
    </citation>
    <scope>NUCLEOTIDE SEQUENCE</scope>
    <source>
        <strain evidence="5">London</strain>
    </source>
</reference>
<accession>T1K0A4</accession>
<evidence type="ECO:0000313" key="4">
    <source>
        <dbReference type="EnsemblMetazoa" id="tetur03g07010.1"/>
    </source>
</evidence>
<reference evidence="4" key="2">
    <citation type="submission" date="2015-06" db="UniProtKB">
        <authorList>
            <consortium name="EnsemblMetazoa"/>
        </authorList>
    </citation>
    <scope>IDENTIFICATION</scope>
</reference>
<sequence length="962" mass="109459">MPIDLPLDIEDGNWLIKAKLTDRDNAKQIKVDEYIKSANGTIRGKITVKVDNNDPYDIFYTNANQYERLTASICNLYVYGKDGNAWNYYRTTIGNNFANDLVLVGPSVIFRINKFAPVWKTVKDEIINGVMQHSAYTALDPHLDVWFYYKGDSLEGLKRPTQAFFSGDDPKYYRTTGGLYWYDLYTITRVDQNFETIVTPKPGLVCDKYLSDSSAKARTPFPKLTQHAVHFIAKTKGLNAGPTKKEEVYADEKNQMMRIKSSTYGKDNEIITTEFIYDYQLGLEYKFAEQGNCSVSSMDLSAPGIVEDSSLTYGNYKLDLNRLFNFDLNYRYLGPVLFDDRDEIGIHAWEILNENVEFDGKTYPNVVTTQYFSEQTGQRTDYTVVGTTVKAYDKDRKRTKVLKGYYGLNFRTWKKMVASLTTSYFNYGYGMSSLDSMKKFTIRDFYSDAKAEKTIAFFFSCTDKVKESLVNTGMISASRIANIEPIISSGEIIIYVTILDFPTIKNAFRIKNMKLAEETLATSSRVIVDGDETACLRTNSYKYEPFTAIAFCKTENGNICQRLDAEKEKFLEDEKNGIPCSVFMTPLKNIYRYSRELPLENIHDKLAHIEISLVSPNNNEVFKLTPYQVTDVTKVHDDVYDSLYETMIQNTKLIEDKLNTIEVVGTTDLSSCHRKCVQSAENNCQSFSFCTYDDRVECFVSTISNGKTTLDESCSTYLIENLTKYKKISFKRFKYIEKSVPFESSLEKCASFCSNSESCKSFQFCSGSCSLAGYYTDTSSVYTKALDRFAITGKSIVEDVFHTELNLNADQCAALCYHWNDNDAVCQSFNFCPVYGKTPSLCHLSKYSRHDANEKLIHSDTCQNYERTEQNEKRQQNAEVITESRNSGMIYVIIVLFITTGLISGVVVAVAYSRFTSVKSHASQIYNRNTFSWSKQLNDEGQSVNGEGSLQMSSDYAVPGSE</sequence>
<keyword evidence="5" id="KW-1185">Reference proteome</keyword>
<evidence type="ECO:0000313" key="5">
    <source>
        <dbReference type="Proteomes" id="UP000015104"/>
    </source>
</evidence>